<gene>
    <name evidence="2" type="ORF">HNR07_006141</name>
</gene>
<evidence type="ECO:0000313" key="3">
    <source>
        <dbReference type="Proteomes" id="UP000579647"/>
    </source>
</evidence>
<name>A0A840WFY4_9ACTN</name>
<sequence>MRRDRCALREPRSGGAGRDVRSALGEMSHAGAAAGRAAGRAREGAARLGGVRGRLGGVGRQRRLRAARAGVRRELRPARCRRTPLRAAEALRALSSLGALSSLRARTTLGSLPGLRALRELAGRREALRRLRAARAGLRRELRPGGTRAGNPGRTGRAERLLLTRCGRLALWLGGRPEQVRTFAALRLERSSVWAVLRRVRMGADGSLRRLWGWDWAAVRRARGLCPRGGVRVGPACSGDRDGRLQSSRQRP</sequence>
<dbReference type="AlphaFoldDB" id="A0A840WFY4"/>
<keyword evidence="3" id="KW-1185">Reference proteome</keyword>
<proteinExistence type="predicted"/>
<protein>
    <submittedName>
        <fullName evidence="2">Uncharacterized protein</fullName>
    </submittedName>
</protein>
<dbReference type="EMBL" id="JACHDO010000001">
    <property type="protein sequence ID" value="MBB5495004.1"/>
    <property type="molecule type" value="Genomic_DNA"/>
</dbReference>
<evidence type="ECO:0000256" key="1">
    <source>
        <dbReference type="SAM" id="MobiDB-lite"/>
    </source>
</evidence>
<evidence type="ECO:0000313" key="2">
    <source>
        <dbReference type="EMBL" id="MBB5495004.1"/>
    </source>
</evidence>
<feature type="compositionally biased region" description="Basic and acidic residues" evidence="1">
    <location>
        <begin position="1"/>
        <end position="12"/>
    </location>
</feature>
<accession>A0A840WFY4</accession>
<reference evidence="2 3" key="1">
    <citation type="submission" date="2020-08" db="EMBL/GenBank/DDBJ databases">
        <title>Sequencing the genomes of 1000 actinobacteria strains.</title>
        <authorList>
            <person name="Klenk H.-P."/>
        </authorList>
    </citation>
    <scope>NUCLEOTIDE SEQUENCE [LARGE SCALE GENOMIC DNA]</scope>
    <source>
        <strain evidence="2 3">DSM 44598</strain>
    </source>
</reference>
<comment type="caution">
    <text evidence="2">The sequence shown here is derived from an EMBL/GenBank/DDBJ whole genome shotgun (WGS) entry which is preliminary data.</text>
</comment>
<dbReference type="Proteomes" id="UP000579647">
    <property type="component" value="Unassembled WGS sequence"/>
</dbReference>
<organism evidence="2 3">
    <name type="scientific">Nocardiopsis metallicus</name>
    <dbReference type="NCBI Taxonomy" id="179819"/>
    <lineage>
        <taxon>Bacteria</taxon>
        <taxon>Bacillati</taxon>
        <taxon>Actinomycetota</taxon>
        <taxon>Actinomycetes</taxon>
        <taxon>Streptosporangiales</taxon>
        <taxon>Nocardiopsidaceae</taxon>
        <taxon>Nocardiopsis</taxon>
    </lineage>
</organism>
<feature type="region of interest" description="Disordered" evidence="1">
    <location>
        <begin position="1"/>
        <end position="20"/>
    </location>
</feature>